<evidence type="ECO:0000313" key="3">
    <source>
        <dbReference type="Proteomes" id="UP000782312"/>
    </source>
</evidence>
<organism evidence="2 3">
    <name type="scientific">Tectimicrobiota bacterium</name>
    <dbReference type="NCBI Taxonomy" id="2528274"/>
    <lineage>
        <taxon>Bacteria</taxon>
        <taxon>Pseudomonadati</taxon>
        <taxon>Nitrospinota/Tectimicrobiota group</taxon>
        <taxon>Candidatus Tectimicrobiota</taxon>
    </lineage>
</organism>
<evidence type="ECO:0000313" key="2">
    <source>
        <dbReference type="EMBL" id="MBI3127367.1"/>
    </source>
</evidence>
<dbReference type="GO" id="GO:0035438">
    <property type="term" value="F:cyclic-di-GMP binding"/>
    <property type="evidence" value="ECO:0007669"/>
    <property type="project" value="InterPro"/>
</dbReference>
<evidence type="ECO:0000259" key="1">
    <source>
        <dbReference type="Pfam" id="PF07238"/>
    </source>
</evidence>
<sequence>MSSPGDKRRYIRYHIPVPVMVKAPMLSDLRLIPEDLSASGFQVVVLSKPSLEMEIDCSVFVYEHEMKGIRAKPVWVDENELNPSTWIVGFEFVLPEDARRSFESHLRKILGDGN</sequence>
<proteinExistence type="predicted"/>
<dbReference type="Pfam" id="PF07238">
    <property type="entry name" value="PilZ"/>
    <property type="match status" value="1"/>
</dbReference>
<dbReference type="Gene3D" id="2.40.10.220">
    <property type="entry name" value="predicted glycosyltransferase like domains"/>
    <property type="match status" value="1"/>
</dbReference>
<name>A0A932I068_UNCTE</name>
<dbReference type="AlphaFoldDB" id="A0A932I068"/>
<dbReference type="InterPro" id="IPR009875">
    <property type="entry name" value="PilZ_domain"/>
</dbReference>
<dbReference type="EMBL" id="JACPUR010000017">
    <property type="protein sequence ID" value="MBI3127367.1"/>
    <property type="molecule type" value="Genomic_DNA"/>
</dbReference>
<protein>
    <submittedName>
        <fullName evidence="2">PilZ domain-containing protein</fullName>
    </submittedName>
</protein>
<dbReference type="SUPFAM" id="SSF141371">
    <property type="entry name" value="PilZ domain-like"/>
    <property type="match status" value="1"/>
</dbReference>
<reference evidence="2" key="1">
    <citation type="submission" date="2020-07" db="EMBL/GenBank/DDBJ databases">
        <title>Huge and variable diversity of episymbiotic CPR bacteria and DPANN archaea in groundwater ecosystems.</title>
        <authorList>
            <person name="He C.Y."/>
            <person name="Keren R."/>
            <person name="Whittaker M."/>
            <person name="Farag I.F."/>
            <person name="Doudna J."/>
            <person name="Cate J.H.D."/>
            <person name="Banfield J.F."/>
        </authorList>
    </citation>
    <scope>NUCLEOTIDE SEQUENCE</scope>
    <source>
        <strain evidence="2">NC_groundwater_763_Ag_S-0.2um_68_21</strain>
    </source>
</reference>
<accession>A0A932I068</accession>
<dbReference type="Proteomes" id="UP000782312">
    <property type="component" value="Unassembled WGS sequence"/>
</dbReference>
<feature type="domain" description="PilZ" evidence="1">
    <location>
        <begin position="6"/>
        <end position="103"/>
    </location>
</feature>
<comment type="caution">
    <text evidence="2">The sequence shown here is derived from an EMBL/GenBank/DDBJ whole genome shotgun (WGS) entry which is preliminary data.</text>
</comment>
<gene>
    <name evidence="2" type="ORF">HYZ11_07165</name>
</gene>